<evidence type="ECO:0000313" key="1">
    <source>
        <dbReference type="EMBL" id="QEG20997.1"/>
    </source>
</evidence>
<dbReference type="Proteomes" id="UP000322214">
    <property type="component" value="Chromosome"/>
</dbReference>
<evidence type="ECO:0000313" key="2">
    <source>
        <dbReference type="Proteomes" id="UP000322214"/>
    </source>
</evidence>
<organism evidence="1 2">
    <name type="scientific">Mariniblastus fucicola</name>
    <dbReference type="NCBI Taxonomy" id="980251"/>
    <lineage>
        <taxon>Bacteria</taxon>
        <taxon>Pseudomonadati</taxon>
        <taxon>Planctomycetota</taxon>
        <taxon>Planctomycetia</taxon>
        <taxon>Pirellulales</taxon>
        <taxon>Pirellulaceae</taxon>
        <taxon>Mariniblastus</taxon>
    </lineage>
</organism>
<dbReference type="KEGG" id="mff:MFFC18_08490"/>
<dbReference type="RefSeq" id="WP_075085081.1">
    <property type="nucleotide sequence ID" value="NZ_CP042912.1"/>
</dbReference>
<gene>
    <name evidence="1" type="ORF">MFFC18_08490</name>
</gene>
<proteinExistence type="predicted"/>
<sequence>MGNSFNGSAVPDNGYPQAAETIFVETLIPFHFDLPSGNEALVHYRMQEIEFSDKRSSWRFTPSDRKPFLITPGAEQAIGIGLAYECLTRLHGLAKLHNGIDYMQKFEILESDITVWFIEDGDGGAITALLPSEY</sequence>
<dbReference type="AlphaFoldDB" id="A0A5B9P378"/>
<keyword evidence="2" id="KW-1185">Reference proteome</keyword>
<dbReference type="OrthoDB" id="285605at2"/>
<protein>
    <submittedName>
        <fullName evidence="1">Uncharacterized protein</fullName>
    </submittedName>
</protein>
<dbReference type="EMBL" id="CP042912">
    <property type="protein sequence ID" value="QEG20997.1"/>
    <property type="molecule type" value="Genomic_DNA"/>
</dbReference>
<reference evidence="1 2" key="1">
    <citation type="submission" date="2019-08" db="EMBL/GenBank/DDBJ databases">
        <title>Deep-cultivation of Planctomycetes and their phenomic and genomic characterization uncovers novel biology.</title>
        <authorList>
            <person name="Wiegand S."/>
            <person name="Jogler M."/>
            <person name="Boedeker C."/>
            <person name="Pinto D."/>
            <person name="Vollmers J."/>
            <person name="Rivas-Marin E."/>
            <person name="Kohn T."/>
            <person name="Peeters S.H."/>
            <person name="Heuer A."/>
            <person name="Rast P."/>
            <person name="Oberbeckmann S."/>
            <person name="Bunk B."/>
            <person name="Jeske O."/>
            <person name="Meyerdierks A."/>
            <person name="Storesund J.E."/>
            <person name="Kallscheuer N."/>
            <person name="Luecker S."/>
            <person name="Lage O.M."/>
            <person name="Pohl T."/>
            <person name="Merkel B.J."/>
            <person name="Hornburger P."/>
            <person name="Mueller R.-W."/>
            <person name="Bruemmer F."/>
            <person name="Labrenz M."/>
            <person name="Spormann A.M."/>
            <person name="Op den Camp H."/>
            <person name="Overmann J."/>
            <person name="Amann R."/>
            <person name="Jetten M.S.M."/>
            <person name="Mascher T."/>
            <person name="Medema M.H."/>
            <person name="Devos D.P."/>
            <person name="Kaster A.-K."/>
            <person name="Ovreas L."/>
            <person name="Rohde M."/>
            <person name="Galperin M.Y."/>
            <person name="Jogler C."/>
        </authorList>
    </citation>
    <scope>NUCLEOTIDE SEQUENCE [LARGE SCALE GENOMIC DNA]</scope>
    <source>
        <strain evidence="1 2">FC18</strain>
    </source>
</reference>
<name>A0A5B9P378_9BACT</name>
<accession>A0A5B9P378</accession>